<reference evidence="1 2" key="1">
    <citation type="submission" date="2017-10" db="EMBL/GenBank/DDBJ databases">
        <title>Sphingobium yanoikuyae S72.</title>
        <authorList>
            <person name="Sanchez E."/>
            <person name="Bustos P."/>
            <person name="Mendoza P."/>
            <person name="Guo X."/>
            <person name="Mendoza A."/>
        </authorList>
    </citation>
    <scope>NUCLEOTIDE SEQUENCE [LARGE SCALE GENOMIC DNA]</scope>
    <source>
        <strain evidence="1 2">S72</strain>
    </source>
</reference>
<name>A0A291MZZ2_SPHYA</name>
<dbReference type="KEGG" id="sya:A6768_11240"/>
<proteinExistence type="predicted"/>
<sequence>MGFAVQLAKPGISMPGFGRRFNQVGEGLNTAANDVQSIVQLAKRDLAAQRLRHDAINHRDVVIRAMKQRWIEDAKTVATSGTPVIWHQRVVIKDAGGPCDQFH</sequence>
<accession>A0A291MZZ2</accession>
<dbReference type="AlphaFoldDB" id="A0A291MZZ2"/>
<protein>
    <submittedName>
        <fullName evidence="1">Uncharacterized protein</fullName>
    </submittedName>
</protein>
<evidence type="ECO:0000313" key="2">
    <source>
        <dbReference type="Proteomes" id="UP000219422"/>
    </source>
</evidence>
<gene>
    <name evidence="1" type="ORF">A6768_11240</name>
</gene>
<dbReference type="EMBL" id="CP023741">
    <property type="protein sequence ID" value="ATI80515.1"/>
    <property type="molecule type" value="Genomic_DNA"/>
</dbReference>
<evidence type="ECO:0000313" key="1">
    <source>
        <dbReference type="EMBL" id="ATI80515.1"/>
    </source>
</evidence>
<organism evidence="1 2">
    <name type="scientific">Sphingobium yanoikuyae</name>
    <name type="common">Sphingomonas yanoikuyae</name>
    <dbReference type="NCBI Taxonomy" id="13690"/>
    <lineage>
        <taxon>Bacteria</taxon>
        <taxon>Pseudomonadati</taxon>
        <taxon>Pseudomonadota</taxon>
        <taxon>Alphaproteobacteria</taxon>
        <taxon>Sphingomonadales</taxon>
        <taxon>Sphingomonadaceae</taxon>
        <taxon>Sphingobium</taxon>
    </lineage>
</organism>
<dbReference type="Proteomes" id="UP000219422">
    <property type="component" value="Chromosome"/>
</dbReference>